<dbReference type="EMBL" id="AXCZ01000031">
    <property type="protein sequence ID" value="KGM13650.1"/>
    <property type="molecule type" value="Genomic_DNA"/>
</dbReference>
<keyword evidence="2" id="KW-1003">Cell membrane</keyword>
<dbReference type="OrthoDB" id="9814237at2"/>
<dbReference type="GO" id="GO:0022857">
    <property type="term" value="F:transmembrane transporter activity"/>
    <property type="evidence" value="ECO:0007669"/>
    <property type="project" value="TreeGrafter"/>
</dbReference>
<keyword evidence="5 6" id="KW-0472">Membrane</keyword>
<dbReference type="AlphaFoldDB" id="A0A0A0C0E4"/>
<evidence type="ECO:0000256" key="2">
    <source>
        <dbReference type="ARBA" id="ARBA00022475"/>
    </source>
</evidence>
<feature type="transmembrane region" description="Helical" evidence="6">
    <location>
        <begin position="60"/>
        <end position="80"/>
    </location>
</feature>
<evidence type="ECO:0008006" key="9">
    <source>
        <dbReference type="Google" id="ProtNLM"/>
    </source>
</evidence>
<evidence type="ECO:0000256" key="6">
    <source>
        <dbReference type="SAM" id="Phobius"/>
    </source>
</evidence>
<name>A0A0A0C0E4_9CELL</name>
<keyword evidence="8" id="KW-1185">Reference proteome</keyword>
<organism evidence="7 8">
    <name type="scientific">Cellulomonas bogoriensis 69B4 = DSM 16987</name>
    <dbReference type="NCBI Taxonomy" id="1386082"/>
    <lineage>
        <taxon>Bacteria</taxon>
        <taxon>Bacillati</taxon>
        <taxon>Actinomycetota</taxon>
        <taxon>Actinomycetes</taxon>
        <taxon>Micrococcales</taxon>
        <taxon>Cellulomonadaceae</taxon>
        <taxon>Cellulomonas</taxon>
    </lineage>
</organism>
<dbReference type="PANTHER" id="PTHR43124">
    <property type="entry name" value="PURINE EFFLUX PUMP PBUE"/>
    <property type="match status" value="1"/>
</dbReference>
<accession>A0A0A0C0E4</accession>
<gene>
    <name evidence="7" type="ORF">N869_07460</name>
</gene>
<feature type="transmembrane region" description="Helical" evidence="6">
    <location>
        <begin position="92"/>
        <end position="110"/>
    </location>
</feature>
<feature type="transmembrane region" description="Helical" evidence="6">
    <location>
        <begin position="24"/>
        <end position="48"/>
    </location>
</feature>
<evidence type="ECO:0000256" key="1">
    <source>
        <dbReference type="ARBA" id="ARBA00004651"/>
    </source>
</evidence>
<dbReference type="InterPro" id="IPR050189">
    <property type="entry name" value="MFS_Efflux_Transporters"/>
</dbReference>
<comment type="caution">
    <text evidence="7">The sequence shown here is derived from an EMBL/GenBank/DDBJ whole genome shotgun (WGS) entry which is preliminary data.</text>
</comment>
<dbReference type="GO" id="GO:0005886">
    <property type="term" value="C:plasma membrane"/>
    <property type="evidence" value="ECO:0007669"/>
    <property type="project" value="UniProtKB-SubCell"/>
</dbReference>
<proteinExistence type="predicted"/>
<protein>
    <recommendedName>
        <fullName evidence="9">Major facilitator superfamily (MFS) profile domain-containing protein</fullName>
    </recommendedName>
</protein>
<evidence type="ECO:0000256" key="3">
    <source>
        <dbReference type="ARBA" id="ARBA00022692"/>
    </source>
</evidence>
<keyword evidence="3 6" id="KW-0812">Transmembrane</keyword>
<dbReference type="InterPro" id="IPR036259">
    <property type="entry name" value="MFS_trans_sf"/>
</dbReference>
<comment type="subcellular location">
    <subcellularLocation>
        <location evidence="1">Cell membrane</location>
        <topology evidence="1">Multi-pass membrane protein</topology>
    </subcellularLocation>
</comment>
<sequence length="118" mass="11520">MTCLVAALLGLTAAQVGLWAFGTHTPLVVVCVALTGGCVGSLGATLMHRGLQVAPGNTDIAMAAVSTAFNVGIAGGAFLGGRVVATTGVQQVPLMAATLLATALLIVLAGRCSTSPTT</sequence>
<dbReference type="PANTHER" id="PTHR43124:SF4">
    <property type="entry name" value="SUGAR EFFLUX TRANSPORTER"/>
    <property type="match status" value="1"/>
</dbReference>
<reference evidence="7 8" key="1">
    <citation type="submission" date="2013-08" db="EMBL/GenBank/DDBJ databases">
        <title>Genome sequencing of Cellulomonas bogoriensis 69B4.</title>
        <authorList>
            <person name="Chen F."/>
            <person name="Li Y."/>
            <person name="Wang G."/>
        </authorList>
    </citation>
    <scope>NUCLEOTIDE SEQUENCE [LARGE SCALE GENOMIC DNA]</scope>
    <source>
        <strain evidence="7 8">69B4</strain>
    </source>
</reference>
<evidence type="ECO:0000313" key="7">
    <source>
        <dbReference type="EMBL" id="KGM13650.1"/>
    </source>
</evidence>
<dbReference type="Proteomes" id="UP000054314">
    <property type="component" value="Unassembled WGS sequence"/>
</dbReference>
<evidence type="ECO:0000256" key="4">
    <source>
        <dbReference type="ARBA" id="ARBA00022989"/>
    </source>
</evidence>
<dbReference type="SUPFAM" id="SSF103473">
    <property type="entry name" value="MFS general substrate transporter"/>
    <property type="match status" value="1"/>
</dbReference>
<evidence type="ECO:0000256" key="5">
    <source>
        <dbReference type="ARBA" id="ARBA00023136"/>
    </source>
</evidence>
<keyword evidence="4 6" id="KW-1133">Transmembrane helix</keyword>
<dbReference type="RefSeq" id="WP_035058702.1">
    <property type="nucleotide sequence ID" value="NZ_AXCZ01000031.1"/>
</dbReference>
<evidence type="ECO:0000313" key="8">
    <source>
        <dbReference type="Proteomes" id="UP000054314"/>
    </source>
</evidence>